<dbReference type="InterPro" id="IPR035968">
    <property type="entry name" value="ATP_synth_F1_ATPase_gsu"/>
</dbReference>
<keyword evidence="7" id="KW-0139">CF(1)</keyword>
<dbReference type="KEGG" id="dci:108252486"/>
<evidence type="ECO:0000256" key="1">
    <source>
        <dbReference type="ARBA" id="ARBA00004170"/>
    </source>
</evidence>
<dbReference type="GO" id="GO:0046933">
    <property type="term" value="F:proton-transporting ATP synthase activity, rotational mechanism"/>
    <property type="evidence" value="ECO:0007669"/>
    <property type="project" value="InterPro"/>
</dbReference>
<keyword evidence="4" id="KW-0375">Hydrogen ion transport</keyword>
<keyword evidence="9" id="KW-1185">Reference proteome</keyword>
<dbReference type="Proteomes" id="UP000079169">
    <property type="component" value="Unplaced"/>
</dbReference>
<evidence type="ECO:0000256" key="4">
    <source>
        <dbReference type="ARBA" id="ARBA00022781"/>
    </source>
</evidence>
<evidence type="ECO:0000256" key="6">
    <source>
        <dbReference type="ARBA" id="ARBA00023136"/>
    </source>
</evidence>
<keyword evidence="3" id="KW-0813">Transport</keyword>
<dbReference type="GeneID" id="108252486"/>
<dbReference type="RefSeq" id="XP_026679986.1">
    <property type="nucleotide sequence ID" value="XM_026824185.1"/>
</dbReference>
<name>A0A3Q0IUN7_DIACI</name>
<evidence type="ECO:0000256" key="8">
    <source>
        <dbReference type="ARBA" id="ARBA00023310"/>
    </source>
</evidence>
<comment type="similarity">
    <text evidence="2">Belongs to the ATPase gamma chain family.</text>
</comment>
<keyword evidence="6" id="KW-0472">Membrane</keyword>
<evidence type="ECO:0000256" key="3">
    <source>
        <dbReference type="ARBA" id="ARBA00022448"/>
    </source>
</evidence>
<gene>
    <name evidence="10" type="primary">LOC108252486</name>
</gene>
<evidence type="ECO:0000313" key="9">
    <source>
        <dbReference type="Proteomes" id="UP000079169"/>
    </source>
</evidence>
<dbReference type="SUPFAM" id="SSF52943">
    <property type="entry name" value="ATP synthase (F1-ATPase), gamma subunit"/>
    <property type="match status" value="1"/>
</dbReference>
<comment type="subcellular location">
    <subcellularLocation>
        <location evidence="1">Membrane</location>
        <topology evidence="1">Peripheral membrane protein</topology>
    </subcellularLocation>
</comment>
<evidence type="ECO:0000256" key="2">
    <source>
        <dbReference type="ARBA" id="ARBA00007681"/>
    </source>
</evidence>
<evidence type="ECO:0000256" key="7">
    <source>
        <dbReference type="ARBA" id="ARBA00023196"/>
    </source>
</evidence>
<evidence type="ECO:0000313" key="10">
    <source>
        <dbReference type="RefSeq" id="XP_026679986.1"/>
    </source>
</evidence>
<dbReference type="PaxDb" id="121845-A0A3Q0IUN7"/>
<dbReference type="GO" id="GO:0045259">
    <property type="term" value="C:proton-transporting ATP synthase complex"/>
    <property type="evidence" value="ECO:0007669"/>
    <property type="project" value="UniProtKB-KW"/>
</dbReference>
<dbReference type="Gene3D" id="3.40.1380.10">
    <property type="match status" value="1"/>
</dbReference>
<dbReference type="STRING" id="121845.A0A3Q0IUN7"/>
<organism evidence="9 10">
    <name type="scientific">Diaphorina citri</name>
    <name type="common">Asian citrus psyllid</name>
    <dbReference type="NCBI Taxonomy" id="121845"/>
    <lineage>
        <taxon>Eukaryota</taxon>
        <taxon>Metazoa</taxon>
        <taxon>Ecdysozoa</taxon>
        <taxon>Arthropoda</taxon>
        <taxon>Hexapoda</taxon>
        <taxon>Insecta</taxon>
        <taxon>Pterygota</taxon>
        <taxon>Neoptera</taxon>
        <taxon>Paraneoptera</taxon>
        <taxon>Hemiptera</taxon>
        <taxon>Sternorrhyncha</taxon>
        <taxon>Psylloidea</taxon>
        <taxon>Psyllidae</taxon>
        <taxon>Diaphorininae</taxon>
        <taxon>Diaphorina</taxon>
    </lineage>
</organism>
<sequence>MSGTSSTNAPSMTNQIRVRPNRWKRHKVLVITIGDKSRAILQRLYGNNIILAANEVGRRPPTFLDASKVAQETSKYNFTSGKIIYNKFKSVVSYTTSDLPIFSLASVTAAPKLGVYDSLWKRCVET</sequence>
<keyword evidence="5" id="KW-0406">Ion transport</keyword>
<dbReference type="AlphaFoldDB" id="A0A3Q0IUN7"/>
<keyword evidence="8" id="KW-0066">ATP synthesis</keyword>
<evidence type="ECO:0000256" key="5">
    <source>
        <dbReference type="ARBA" id="ARBA00023065"/>
    </source>
</evidence>
<accession>A0A3Q0IUN7</accession>
<reference evidence="10" key="1">
    <citation type="submission" date="2025-08" db="UniProtKB">
        <authorList>
            <consortium name="RefSeq"/>
        </authorList>
    </citation>
    <scope>IDENTIFICATION</scope>
</reference>
<proteinExistence type="inferred from homology"/>
<protein>
    <submittedName>
        <fullName evidence="10">ATP synthase subunit gamma, mitochondrial-like</fullName>
    </submittedName>
</protein>